<dbReference type="OrthoDB" id="6326319at2759"/>
<proteinExistence type="predicted"/>
<sequence length="345" mass="38400">MALSKSMQKAQIPLPCELCEIETKIQWKCIDCILLLCDKCKNKVHSKFKKAKDHKIITIKEVGLHGDDSGQNISDTQCKDQQDTQIRIKAIREYTTELSQVVHIIQCSDNGFWIHDCDSEKIQKVTLQPDSSLKVLLELKDFAQCTSLTRNGDLLISDLTSNLQILNGNGKKLTISIYNFKSYKVDPIHINKENQLIVGAIKKSPVDYSVPGGGVVIVINMDGNIKPNITKEDERGRVVTLEKGTILNVYSGHADINSKNHPFKPQRLVATQKDNIIVSDTLNNTLHILDNSGHLLFYCNTMEAGVMGPFSMVVIEPGKLLIGCSTPVISANNAKIYEVEISKDI</sequence>
<dbReference type="EMBL" id="UYJE01000867">
    <property type="protein sequence ID" value="VDH97205.1"/>
    <property type="molecule type" value="Genomic_DNA"/>
</dbReference>
<accession>A0A8B6BWU3</accession>
<comment type="caution">
    <text evidence="1">The sequence shown here is derived from an EMBL/GenBank/DDBJ whole genome shotgun (WGS) entry which is preliminary data.</text>
</comment>
<dbReference type="SUPFAM" id="SSF63829">
    <property type="entry name" value="Calcium-dependent phosphotriesterase"/>
    <property type="match status" value="1"/>
</dbReference>
<dbReference type="CDD" id="cd19757">
    <property type="entry name" value="Bbox1"/>
    <property type="match status" value="1"/>
</dbReference>
<evidence type="ECO:0000313" key="2">
    <source>
        <dbReference type="Proteomes" id="UP000596742"/>
    </source>
</evidence>
<reference evidence="1" key="1">
    <citation type="submission" date="2018-11" db="EMBL/GenBank/DDBJ databases">
        <authorList>
            <person name="Alioto T."/>
            <person name="Alioto T."/>
        </authorList>
    </citation>
    <scope>NUCLEOTIDE SEQUENCE</scope>
</reference>
<keyword evidence="2" id="KW-1185">Reference proteome</keyword>
<dbReference type="Gene3D" id="2.120.10.30">
    <property type="entry name" value="TolB, C-terminal domain"/>
    <property type="match status" value="1"/>
</dbReference>
<organism evidence="1 2">
    <name type="scientific">Mytilus galloprovincialis</name>
    <name type="common">Mediterranean mussel</name>
    <dbReference type="NCBI Taxonomy" id="29158"/>
    <lineage>
        <taxon>Eukaryota</taxon>
        <taxon>Metazoa</taxon>
        <taxon>Spiralia</taxon>
        <taxon>Lophotrochozoa</taxon>
        <taxon>Mollusca</taxon>
        <taxon>Bivalvia</taxon>
        <taxon>Autobranchia</taxon>
        <taxon>Pteriomorphia</taxon>
        <taxon>Mytilida</taxon>
        <taxon>Mytiloidea</taxon>
        <taxon>Mytilidae</taxon>
        <taxon>Mytilinae</taxon>
        <taxon>Mytilus</taxon>
    </lineage>
</organism>
<dbReference type="AlphaFoldDB" id="A0A8B6BWU3"/>
<name>A0A8B6BWU3_MYTGA</name>
<dbReference type="Proteomes" id="UP000596742">
    <property type="component" value="Unassembled WGS sequence"/>
</dbReference>
<evidence type="ECO:0008006" key="3">
    <source>
        <dbReference type="Google" id="ProtNLM"/>
    </source>
</evidence>
<evidence type="ECO:0000313" key="1">
    <source>
        <dbReference type="EMBL" id="VDH97205.1"/>
    </source>
</evidence>
<dbReference type="InterPro" id="IPR011042">
    <property type="entry name" value="6-blade_b-propeller_TolB-like"/>
</dbReference>
<gene>
    <name evidence="1" type="ORF">MGAL_10B036840</name>
</gene>
<protein>
    <recommendedName>
        <fullName evidence="3">B box-type domain-containing protein</fullName>
    </recommendedName>
</protein>